<dbReference type="SUPFAM" id="SSF46894">
    <property type="entry name" value="C-terminal effector domain of the bipartite response regulators"/>
    <property type="match status" value="1"/>
</dbReference>
<dbReference type="InterPro" id="IPR058245">
    <property type="entry name" value="NreC/VraR/RcsB-like_REC"/>
</dbReference>
<evidence type="ECO:0000256" key="3">
    <source>
        <dbReference type="ARBA" id="ARBA00023125"/>
    </source>
</evidence>
<dbReference type="InterPro" id="IPR016032">
    <property type="entry name" value="Sig_transdc_resp-reg_C-effctor"/>
</dbReference>
<dbReference type="RefSeq" id="WP_317790855.1">
    <property type="nucleotide sequence ID" value="NZ_AP028461.1"/>
</dbReference>
<dbReference type="PANTHER" id="PTHR43214:SF24">
    <property type="entry name" value="TRANSCRIPTIONAL REGULATORY PROTEIN NARL-RELATED"/>
    <property type="match status" value="1"/>
</dbReference>
<feature type="modified residue" description="4-aspartylphosphate" evidence="5">
    <location>
        <position position="101"/>
    </location>
</feature>
<proteinExistence type="predicted"/>
<dbReference type="PRINTS" id="PR00038">
    <property type="entry name" value="HTHLUXR"/>
</dbReference>
<dbReference type="SMART" id="SM00448">
    <property type="entry name" value="REC"/>
    <property type="match status" value="1"/>
</dbReference>
<dbReference type="CDD" id="cd06170">
    <property type="entry name" value="LuxR_C_like"/>
    <property type="match status" value="1"/>
</dbReference>
<keyword evidence="1 5" id="KW-0597">Phosphoprotein</keyword>
<accession>A0ABW4AHF2</accession>
<protein>
    <submittedName>
        <fullName evidence="8">Response regulator</fullName>
    </submittedName>
</protein>
<feature type="domain" description="Response regulatory" evidence="7">
    <location>
        <begin position="5"/>
        <end position="168"/>
    </location>
</feature>
<dbReference type="Pfam" id="PF00072">
    <property type="entry name" value="Response_reg"/>
    <property type="match status" value="1"/>
</dbReference>
<feature type="domain" description="HTH luxR-type" evidence="6">
    <location>
        <begin position="194"/>
        <end position="259"/>
    </location>
</feature>
<evidence type="ECO:0000256" key="2">
    <source>
        <dbReference type="ARBA" id="ARBA00023015"/>
    </source>
</evidence>
<dbReference type="Proteomes" id="UP001597183">
    <property type="component" value="Unassembled WGS sequence"/>
</dbReference>
<keyword evidence="3" id="KW-0238">DNA-binding</keyword>
<dbReference type="InterPro" id="IPR001789">
    <property type="entry name" value="Sig_transdc_resp-reg_receiver"/>
</dbReference>
<sequence>MISVRVVLVDDQSLVRAGITALLIGDDPPSEAPTSSGTAAIEAVGLGDTAATEAVALGGTAPAEAVGFGGTAAIEVVGEASDGVAGVALVRRLRPDVVLMDIRMPGGDGISAVRELRGEPAGRDVAILMLTTFDTDDEVLGAMRAGADGYLLKDTAPGPLREAVRAAARGEPVLSPGVTRQVMAHAAAAPRPVADVRLDRLTARELEVLAALADGDDNASVARALSLSPETVRTYVHRILTKLEAASRAQLVAIAHRSGLAAARRRG</sequence>
<evidence type="ECO:0000259" key="6">
    <source>
        <dbReference type="PROSITE" id="PS50043"/>
    </source>
</evidence>
<organism evidence="8 9">
    <name type="scientific">Actinoplanes sichuanensis</name>
    <dbReference type="NCBI Taxonomy" id="512349"/>
    <lineage>
        <taxon>Bacteria</taxon>
        <taxon>Bacillati</taxon>
        <taxon>Actinomycetota</taxon>
        <taxon>Actinomycetes</taxon>
        <taxon>Micromonosporales</taxon>
        <taxon>Micromonosporaceae</taxon>
        <taxon>Actinoplanes</taxon>
    </lineage>
</organism>
<dbReference type="EMBL" id="JBHTMK010000043">
    <property type="protein sequence ID" value="MFD1370166.1"/>
    <property type="molecule type" value="Genomic_DNA"/>
</dbReference>
<keyword evidence="9" id="KW-1185">Reference proteome</keyword>
<comment type="caution">
    <text evidence="8">The sequence shown here is derived from an EMBL/GenBank/DDBJ whole genome shotgun (WGS) entry which is preliminary data.</text>
</comment>
<evidence type="ECO:0000256" key="5">
    <source>
        <dbReference type="PROSITE-ProRule" id="PRU00169"/>
    </source>
</evidence>
<evidence type="ECO:0000313" key="8">
    <source>
        <dbReference type="EMBL" id="MFD1370166.1"/>
    </source>
</evidence>
<dbReference type="Pfam" id="PF00196">
    <property type="entry name" value="GerE"/>
    <property type="match status" value="1"/>
</dbReference>
<evidence type="ECO:0000256" key="1">
    <source>
        <dbReference type="ARBA" id="ARBA00022553"/>
    </source>
</evidence>
<dbReference type="PROSITE" id="PS50110">
    <property type="entry name" value="RESPONSE_REGULATORY"/>
    <property type="match status" value="1"/>
</dbReference>
<dbReference type="CDD" id="cd17535">
    <property type="entry name" value="REC_NarL-like"/>
    <property type="match status" value="1"/>
</dbReference>
<dbReference type="SMART" id="SM00421">
    <property type="entry name" value="HTH_LUXR"/>
    <property type="match status" value="1"/>
</dbReference>
<keyword evidence="4" id="KW-0804">Transcription</keyword>
<evidence type="ECO:0000259" key="7">
    <source>
        <dbReference type="PROSITE" id="PS50110"/>
    </source>
</evidence>
<dbReference type="Gene3D" id="3.40.50.2300">
    <property type="match status" value="1"/>
</dbReference>
<name>A0ABW4AHF2_9ACTN</name>
<evidence type="ECO:0000313" key="9">
    <source>
        <dbReference type="Proteomes" id="UP001597183"/>
    </source>
</evidence>
<evidence type="ECO:0000256" key="4">
    <source>
        <dbReference type="ARBA" id="ARBA00023163"/>
    </source>
</evidence>
<reference evidence="9" key="1">
    <citation type="journal article" date="2019" name="Int. J. Syst. Evol. Microbiol.">
        <title>The Global Catalogue of Microorganisms (GCM) 10K type strain sequencing project: providing services to taxonomists for standard genome sequencing and annotation.</title>
        <authorList>
            <consortium name="The Broad Institute Genomics Platform"/>
            <consortium name="The Broad Institute Genome Sequencing Center for Infectious Disease"/>
            <person name="Wu L."/>
            <person name="Ma J."/>
        </authorList>
    </citation>
    <scope>NUCLEOTIDE SEQUENCE [LARGE SCALE GENOMIC DNA]</scope>
    <source>
        <strain evidence="9">CCM 7526</strain>
    </source>
</reference>
<dbReference type="InterPro" id="IPR039420">
    <property type="entry name" value="WalR-like"/>
</dbReference>
<dbReference type="InterPro" id="IPR000792">
    <property type="entry name" value="Tscrpt_reg_LuxR_C"/>
</dbReference>
<dbReference type="SUPFAM" id="SSF52172">
    <property type="entry name" value="CheY-like"/>
    <property type="match status" value="1"/>
</dbReference>
<dbReference type="PROSITE" id="PS50043">
    <property type="entry name" value="HTH_LUXR_2"/>
    <property type="match status" value="1"/>
</dbReference>
<keyword evidence="2" id="KW-0805">Transcription regulation</keyword>
<gene>
    <name evidence="8" type="ORF">ACFQ5G_32935</name>
</gene>
<dbReference type="PROSITE" id="PS00622">
    <property type="entry name" value="HTH_LUXR_1"/>
    <property type="match status" value="1"/>
</dbReference>
<dbReference type="InterPro" id="IPR011006">
    <property type="entry name" value="CheY-like_superfamily"/>
</dbReference>
<dbReference type="PANTHER" id="PTHR43214">
    <property type="entry name" value="TWO-COMPONENT RESPONSE REGULATOR"/>
    <property type="match status" value="1"/>
</dbReference>